<accession>A0A3B1BGI5</accession>
<dbReference type="Gene3D" id="3.30.460.10">
    <property type="entry name" value="Beta Polymerase, domain 2"/>
    <property type="match status" value="1"/>
</dbReference>
<evidence type="ECO:0000259" key="1">
    <source>
        <dbReference type="Pfam" id="PF01909"/>
    </source>
</evidence>
<dbReference type="SUPFAM" id="SSF81301">
    <property type="entry name" value="Nucleotidyltransferase"/>
    <property type="match status" value="1"/>
</dbReference>
<name>A0A3B1BGI5_9ZZZZ</name>
<feature type="domain" description="Polymerase nucleotidyl transferase" evidence="1">
    <location>
        <begin position="14"/>
        <end position="95"/>
    </location>
</feature>
<proteinExistence type="predicted"/>
<dbReference type="InterPro" id="IPR002934">
    <property type="entry name" value="Polymerase_NTP_transf_dom"/>
</dbReference>
<dbReference type="InterPro" id="IPR043519">
    <property type="entry name" value="NT_sf"/>
</dbReference>
<organism evidence="2">
    <name type="scientific">hydrothermal vent metagenome</name>
    <dbReference type="NCBI Taxonomy" id="652676"/>
    <lineage>
        <taxon>unclassified sequences</taxon>
        <taxon>metagenomes</taxon>
        <taxon>ecological metagenomes</taxon>
    </lineage>
</organism>
<sequence length="101" mass="11423">MSKTNLHLLPGELAQVRRILRAFVPEQRVFIFGSRATGNQLKPHSDLDVLIQVEIPLPLRQKRQLTEAFDESSLPFKVDVLESTELDSSFLQAVTQEALPI</sequence>
<evidence type="ECO:0000313" key="2">
    <source>
        <dbReference type="EMBL" id="VAX09560.1"/>
    </source>
</evidence>
<dbReference type="AlphaFoldDB" id="A0A3B1BGI5"/>
<dbReference type="GO" id="GO:0016779">
    <property type="term" value="F:nucleotidyltransferase activity"/>
    <property type="evidence" value="ECO:0007669"/>
    <property type="project" value="InterPro"/>
</dbReference>
<dbReference type="Pfam" id="PF01909">
    <property type="entry name" value="NTP_transf_2"/>
    <property type="match status" value="1"/>
</dbReference>
<gene>
    <name evidence="2" type="ORF">MNBD_GAMMA26-348</name>
</gene>
<dbReference type="EMBL" id="UOFX01000053">
    <property type="protein sequence ID" value="VAX09560.1"/>
    <property type="molecule type" value="Genomic_DNA"/>
</dbReference>
<reference evidence="2" key="1">
    <citation type="submission" date="2018-06" db="EMBL/GenBank/DDBJ databases">
        <authorList>
            <person name="Zhirakovskaya E."/>
        </authorList>
    </citation>
    <scope>NUCLEOTIDE SEQUENCE</scope>
</reference>
<dbReference type="CDD" id="cd05403">
    <property type="entry name" value="NT_KNTase_like"/>
    <property type="match status" value="1"/>
</dbReference>
<protein>
    <recommendedName>
        <fullName evidence="1">Polymerase nucleotidyl transferase domain-containing protein</fullName>
    </recommendedName>
</protein>